<keyword evidence="5" id="KW-0648">Protein biosynthesis</keyword>
<dbReference type="Gene3D" id="2.40.50.140">
    <property type="entry name" value="Nucleic acid-binding proteins"/>
    <property type="match status" value="1"/>
</dbReference>
<dbReference type="InterPro" id="IPR012340">
    <property type="entry name" value="NA-bd_OB-fold"/>
</dbReference>
<dbReference type="EMBL" id="KB320755">
    <property type="protein sequence ID" value="ELW64116.1"/>
    <property type="molecule type" value="Genomic_DNA"/>
</dbReference>
<evidence type="ECO:0000313" key="11">
    <source>
        <dbReference type="Proteomes" id="UP000011518"/>
    </source>
</evidence>
<dbReference type="FunFam" id="2.40.50.140:FF:000047">
    <property type="entry name" value="tyrosine--tRNA ligase, cytoplasmic isoform X2"/>
    <property type="match status" value="1"/>
</dbReference>
<evidence type="ECO:0000313" key="10">
    <source>
        <dbReference type="EMBL" id="ELW64116.1"/>
    </source>
</evidence>
<dbReference type="GO" id="GO:0006412">
    <property type="term" value="P:translation"/>
    <property type="evidence" value="ECO:0007669"/>
    <property type="project" value="UniProtKB-KW"/>
</dbReference>
<evidence type="ECO:0000256" key="6">
    <source>
        <dbReference type="PROSITE-ProRule" id="PRU00209"/>
    </source>
</evidence>
<evidence type="ECO:0000256" key="3">
    <source>
        <dbReference type="ARBA" id="ARBA00022555"/>
    </source>
</evidence>
<feature type="region of interest" description="Disordered" evidence="8">
    <location>
        <begin position="201"/>
        <end position="244"/>
    </location>
</feature>
<feature type="compositionally biased region" description="Basic residues" evidence="8">
    <location>
        <begin position="15"/>
        <end position="41"/>
    </location>
</feature>
<keyword evidence="11" id="KW-1185">Reference proteome</keyword>
<protein>
    <submittedName>
        <fullName evidence="10">Aminoacyl tRNA synthase complex-interacting multifunctional protein 1</fullName>
    </submittedName>
</protein>
<keyword evidence="4 6" id="KW-0694">RNA-binding</keyword>
<gene>
    <name evidence="10" type="ORF">TREES_T100004038</name>
</gene>
<dbReference type="PANTHER" id="PTHR11586">
    <property type="entry name" value="TRNA-AMINOACYLATION COFACTOR ARC1 FAMILY MEMBER"/>
    <property type="match status" value="1"/>
</dbReference>
<dbReference type="InterPro" id="IPR002547">
    <property type="entry name" value="tRNA-bd_dom"/>
</dbReference>
<dbReference type="InterPro" id="IPR051270">
    <property type="entry name" value="Tyrosine-tRNA_ligase_regulator"/>
</dbReference>
<dbReference type="GO" id="GO:0005737">
    <property type="term" value="C:cytoplasm"/>
    <property type="evidence" value="ECO:0007669"/>
    <property type="project" value="UniProtKB-SubCell"/>
</dbReference>
<feature type="coiled-coil region" evidence="7">
    <location>
        <begin position="107"/>
        <end position="171"/>
    </location>
</feature>
<proteinExistence type="predicted"/>
<evidence type="ECO:0000256" key="5">
    <source>
        <dbReference type="ARBA" id="ARBA00022917"/>
    </source>
</evidence>
<comment type="subcellular location">
    <subcellularLocation>
        <location evidence="1">Cytoplasm</location>
    </subcellularLocation>
</comment>
<evidence type="ECO:0000256" key="4">
    <source>
        <dbReference type="ARBA" id="ARBA00022884"/>
    </source>
</evidence>
<dbReference type="GO" id="GO:0000049">
    <property type="term" value="F:tRNA binding"/>
    <property type="evidence" value="ECO:0007669"/>
    <property type="project" value="UniProtKB-UniRule"/>
</dbReference>
<dbReference type="eggNOG" id="KOG2241">
    <property type="taxonomic scope" value="Eukaryota"/>
</dbReference>
<dbReference type="PROSITE" id="PS50886">
    <property type="entry name" value="TRBD"/>
    <property type="match status" value="1"/>
</dbReference>
<reference evidence="11" key="2">
    <citation type="journal article" date="2013" name="Nat. Commun.">
        <title>Genome of the Chinese tree shrew.</title>
        <authorList>
            <person name="Fan Y."/>
            <person name="Huang Z.Y."/>
            <person name="Cao C.C."/>
            <person name="Chen C.S."/>
            <person name="Chen Y.X."/>
            <person name="Fan D.D."/>
            <person name="He J."/>
            <person name="Hou H.L."/>
            <person name="Hu L."/>
            <person name="Hu X.T."/>
            <person name="Jiang X.T."/>
            <person name="Lai R."/>
            <person name="Lang Y.S."/>
            <person name="Liang B."/>
            <person name="Liao S.G."/>
            <person name="Mu D."/>
            <person name="Ma Y.Y."/>
            <person name="Niu Y.Y."/>
            <person name="Sun X.Q."/>
            <person name="Xia J.Q."/>
            <person name="Xiao J."/>
            <person name="Xiong Z.Q."/>
            <person name="Xu L."/>
            <person name="Yang L."/>
            <person name="Zhang Y."/>
            <person name="Zhao W."/>
            <person name="Zhao X.D."/>
            <person name="Zheng Y.T."/>
            <person name="Zhou J.M."/>
            <person name="Zhu Y.B."/>
            <person name="Zhang G.J."/>
            <person name="Wang J."/>
            <person name="Yao Y.G."/>
        </authorList>
    </citation>
    <scope>NUCLEOTIDE SEQUENCE [LARGE SCALE GENOMIC DNA]</scope>
</reference>
<dbReference type="PANTHER" id="PTHR11586:SF33">
    <property type="entry name" value="AMINOACYL TRNA SYNTHASE COMPLEX-INTERACTING MULTIFUNCTIONAL PROTEIN 1"/>
    <property type="match status" value="1"/>
</dbReference>
<dbReference type="Proteomes" id="UP000011518">
    <property type="component" value="Unassembled WGS sequence"/>
</dbReference>
<evidence type="ECO:0000256" key="1">
    <source>
        <dbReference type="ARBA" id="ARBA00004496"/>
    </source>
</evidence>
<evidence type="ECO:0000256" key="7">
    <source>
        <dbReference type="SAM" id="Coils"/>
    </source>
</evidence>
<keyword evidence="3 6" id="KW-0820">tRNA-binding</keyword>
<dbReference type="FunCoup" id="L9KMW3">
    <property type="interactions" value="1182"/>
</dbReference>
<dbReference type="AlphaFoldDB" id="L9KMW3"/>
<organism evidence="10 11">
    <name type="scientific">Tupaia chinensis</name>
    <name type="common">Chinese tree shrew</name>
    <name type="synonym">Tupaia belangeri chinensis</name>
    <dbReference type="NCBI Taxonomy" id="246437"/>
    <lineage>
        <taxon>Eukaryota</taxon>
        <taxon>Metazoa</taxon>
        <taxon>Chordata</taxon>
        <taxon>Craniata</taxon>
        <taxon>Vertebrata</taxon>
        <taxon>Euteleostomi</taxon>
        <taxon>Mammalia</taxon>
        <taxon>Eutheria</taxon>
        <taxon>Euarchontoglires</taxon>
        <taxon>Scandentia</taxon>
        <taxon>Tupaiidae</taxon>
        <taxon>Tupaia</taxon>
    </lineage>
</organism>
<name>L9KMW3_TUPCH</name>
<dbReference type="InParanoid" id="L9KMW3"/>
<feature type="region of interest" description="Disordered" evidence="8">
    <location>
        <begin position="1"/>
        <end position="63"/>
    </location>
</feature>
<dbReference type="SUPFAM" id="SSF50249">
    <property type="entry name" value="Nucleic acid-binding proteins"/>
    <property type="match status" value="1"/>
</dbReference>
<keyword evidence="2" id="KW-0963">Cytoplasm</keyword>
<evidence type="ECO:0000256" key="8">
    <source>
        <dbReference type="SAM" id="MobiDB-lite"/>
    </source>
</evidence>
<dbReference type="Pfam" id="PF01588">
    <property type="entry name" value="tRNA_bind"/>
    <property type="match status" value="1"/>
</dbReference>
<feature type="domain" description="TRNA-binding" evidence="9">
    <location>
        <begin position="248"/>
        <end position="349"/>
    </location>
</feature>
<reference evidence="11" key="1">
    <citation type="submission" date="2012-07" db="EMBL/GenBank/DDBJ databases">
        <title>Genome of the Chinese tree shrew, a rising model animal genetically related to primates.</title>
        <authorList>
            <person name="Zhang G."/>
            <person name="Fan Y."/>
            <person name="Yao Y."/>
            <person name="Huang Z."/>
        </authorList>
    </citation>
    <scope>NUCLEOTIDE SEQUENCE [LARGE SCALE GENOMIC DNA]</scope>
</reference>
<evidence type="ECO:0000256" key="2">
    <source>
        <dbReference type="ARBA" id="ARBA00022490"/>
    </source>
</evidence>
<feature type="compositionally biased region" description="Basic and acidic residues" evidence="8">
    <location>
        <begin position="209"/>
        <end position="235"/>
    </location>
</feature>
<accession>L9KMW3</accession>
<keyword evidence="7" id="KW-0175">Coiled coil</keyword>
<evidence type="ECO:0000259" key="9">
    <source>
        <dbReference type="PROSITE" id="PS50886"/>
    </source>
</evidence>
<sequence length="409" mass="44855">METEPAASGAPAQRSRSRRACGAGRSHRAVLHPPHHHPPGHRKLDSRIPASESGDAGGHTDRGMERLHRAPALRLRGDLTPLSRAPGLRFRSFCRFLPKMATSDAVLKRLEQKGAEADQIIEYLKQQVALLKEKAILQATLREEKKLRVENAKLKKEIEELKQELIQAEIQNGVKQIPFPSGTPLQDNSIASENVPCAPITTISSGTKEQIKGGGEEKKMKEKVEKKGEKKEKKQPSVAASADSKPVDVSRLDLRIGCIVTARKHPDADSLYVEEVDVGEPAPRTVVSGLVNHVPLEQMQNRMVVLLCNLKPAKMRGVVSQAMVMCASSPEKVEILAPPEGSVPGDKITFDAFPGEPDKELNPKKKIWEQIQPDLHTNEDCVATYRGVPFQVKGKGVCRAQTMANSGIK</sequence>
<dbReference type="STRING" id="246437.L9KMW3"/>
<dbReference type="CDD" id="cd02799">
    <property type="entry name" value="tRNA_bind_EMAP-II_like"/>
    <property type="match status" value="1"/>
</dbReference>